<evidence type="ECO:0000313" key="2">
    <source>
        <dbReference type="Proteomes" id="UP000543554"/>
    </source>
</evidence>
<dbReference type="EMBL" id="JACJIB010000001">
    <property type="protein sequence ID" value="MBA8911015.1"/>
    <property type="molecule type" value="Genomic_DNA"/>
</dbReference>
<dbReference type="RefSeq" id="WP_012453517.1">
    <property type="nucleotide sequence ID" value="NZ_BPRF01000035.1"/>
</dbReference>
<dbReference type="AlphaFoldDB" id="A0AA40RXW8"/>
<name>A0AA40RXW8_9HYPH</name>
<protein>
    <submittedName>
        <fullName evidence="1">Uncharacterized protein</fullName>
    </submittedName>
</protein>
<keyword evidence="2" id="KW-1185">Reference proteome</keyword>
<proteinExistence type="predicted"/>
<accession>A0AA40RXW8</accession>
<sequence length="168" mass="19393">MSTLPASRPRTIRHRLVRALLDVAQERLAQEAGRPRQTVLRRCTSDAYYGVFHGLCYLAADGTVGWNVPWDRFEPIYRSIDHQETKRRLEANEIRNLHPDVKRISEIFRTLMKERHTADYDPRPFTRSKSEAALLVALAGEAIDLIESLPEETYRTLAVLLVAKPRRT</sequence>
<dbReference type="Proteomes" id="UP000543554">
    <property type="component" value="Unassembled WGS sequence"/>
</dbReference>
<organism evidence="1 2">
    <name type="scientific">Methylorubrum thiocyanatum</name>
    <dbReference type="NCBI Taxonomy" id="47958"/>
    <lineage>
        <taxon>Bacteria</taxon>
        <taxon>Pseudomonadati</taxon>
        <taxon>Pseudomonadota</taxon>
        <taxon>Alphaproteobacteria</taxon>
        <taxon>Hyphomicrobiales</taxon>
        <taxon>Methylobacteriaceae</taxon>
        <taxon>Methylorubrum</taxon>
    </lineage>
</organism>
<evidence type="ECO:0000313" key="1">
    <source>
        <dbReference type="EMBL" id="MBA8911015.1"/>
    </source>
</evidence>
<reference evidence="1 2" key="1">
    <citation type="submission" date="2020-08" db="EMBL/GenBank/DDBJ databases">
        <title>Genomic Encyclopedia of Type Strains, Phase IV (KMG-IV): sequencing the most valuable type-strain genomes for metagenomic binning, comparative biology and taxonomic classification.</title>
        <authorList>
            <person name="Goeker M."/>
        </authorList>
    </citation>
    <scope>NUCLEOTIDE SEQUENCE [LARGE SCALE GENOMIC DNA]</scope>
    <source>
        <strain evidence="1 2">DSM 11490</strain>
    </source>
</reference>
<comment type="caution">
    <text evidence="1">The sequence shown here is derived from an EMBL/GenBank/DDBJ whole genome shotgun (WGS) entry which is preliminary data.</text>
</comment>
<gene>
    <name evidence="1" type="ORF">HNR51_000077</name>
</gene>
<dbReference type="Gene3D" id="1.20.120.330">
    <property type="entry name" value="Nucleotidyltransferases domain 2"/>
    <property type="match status" value="1"/>
</dbReference>